<dbReference type="EMBL" id="AWNI01000013">
    <property type="protein sequence ID" value="ETS61761.1"/>
    <property type="molecule type" value="Genomic_DNA"/>
</dbReference>
<dbReference type="AlphaFoldDB" id="W3VLZ8"/>
<dbReference type="Proteomes" id="UP000019462">
    <property type="component" value="Unassembled WGS sequence"/>
</dbReference>
<name>W3VLZ8_MOEAP</name>
<organism evidence="1 2">
    <name type="scientific">Moesziomyces aphidis</name>
    <name type="common">Pseudozyma aphidis</name>
    <dbReference type="NCBI Taxonomy" id="84754"/>
    <lineage>
        <taxon>Eukaryota</taxon>
        <taxon>Fungi</taxon>
        <taxon>Dikarya</taxon>
        <taxon>Basidiomycota</taxon>
        <taxon>Ustilaginomycotina</taxon>
        <taxon>Ustilaginomycetes</taxon>
        <taxon>Ustilaginales</taxon>
        <taxon>Ustilaginaceae</taxon>
        <taxon>Moesziomyces</taxon>
    </lineage>
</organism>
<evidence type="ECO:0000313" key="1">
    <source>
        <dbReference type="EMBL" id="ETS61761.1"/>
    </source>
</evidence>
<reference evidence="1 2" key="1">
    <citation type="journal article" date="2014" name="Genome Announc.">
        <title>Genome sequence of the basidiomycetous fungus Pseudozyma aphidis DSM70725, an efficient producer of biosurfactant mannosylerythritol lipids.</title>
        <authorList>
            <person name="Lorenz S."/>
            <person name="Guenther M."/>
            <person name="Grumaz C."/>
            <person name="Rupp S."/>
            <person name="Zibek S."/>
            <person name="Sohn K."/>
        </authorList>
    </citation>
    <scope>NUCLEOTIDE SEQUENCE [LARGE SCALE GENOMIC DNA]</scope>
    <source>
        <strain evidence="2">ATCC 32657 / CBS 517.83 / DSM 70725 / JCM 10318 / NBRC 10182 / NRRL Y-7954 / St-0401</strain>
    </source>
</reference>
<sequence>MAPVALPSSQALRSQIPGYGCPADIQRYCERSQRLRIATDEDHQFLFDSSPVLLNSPNTGWQKQTWQLKAEVFPMRPKRSRACFAREEPLRSPSSLPRPTVSRSVLPLNFLGHTGLLTRPCRPISPPLLAGLESQTMSNDPALASMGALDSISSRPLASRSIGLPDLAFEMQEARASASHDTGDTEAAPTLSIQPFPLAIVLDAAALEDVDAVGGCQD</sequence>
<keyword evidence="2" id="KW-1185">Reference proteome</keyword>
<dbReference type="HOGENOM" id="CLU_1267379_0_0_1"/>
<gene>
    <name evidence="1" type="ORF">PaG_03857</name>
</gene>
<evidence type="ECO:0000313" key="2">
    <source>
        <dbReference type="Proteomes" id="UP000019462"/>
    </source>
</evidence>
<comment type="caution">
    <text evidence="1">The sequence shown here is derived from an EMBL/GenBank/DDBJ whole genome shotgun (WGS) entry which is preliminary data.</text>
</comment>
<protein>
    <submittedName>
        <fullName evidence="1">Uncharacterized protein</fullName>
    </submittedName>
</protein>
<proteinExistence type="predicted"/>
<accession>W3VLZ8</accession>